<gene>
    <name evidence="2" type="ORF">CKM354_000450400</name>
</gene>
<evidence type="ECO:0000256" key="1">
    <source>
        <dbReference type="SAM" id="MobiDB-lite"/>
    </source>
</evidence>
<accession>A0A9P3FG78</accession>
<sequence>MEFDNAAEPTDCEEDAIGIKADAPTAREPDVGAGPAGCEDVVAGTRADRLAAGEFDIEPERAVCNDDANDTATGTPVARVSGIETGPATCEEDAITVELNIAVGGSGIETEMAACDENAASTELAATAVNDCTVVITCTSLPIPTVDTSIPSGAVVAVTAKPPGCPIKMYPSTLMNAVSSSSKSPQSASVFREETMDILQ</sequence>
<name>A0A9P3FG78_9PEZI</name>
<protein>
    <submittedName>
        <fullName evidence="2">Uncharacterized protein</fullName>
    </submittedName>
</protein>
<dbReference type="GeneID" id="68290079"/>
<organism evidence="2 3">
    <name type="scientific">Cercospora kikuchii</name>
    <dbReference type="NCBI Taxonomy" id="84275"/>
    <lineage>
        <taxon>Eukaryota</taxon>
        <taxon>Fungi</taxon>
        <taxon>Dikarya</taxon>
        <taxon>Ascomycota</taxon>
        <taxon>Pezizomycotina</taxon>
        <taxon>Dothideomycetes</taxon>
        <taxon>Dothideomycetidae</taxon>
        <taxon>Mycosphaerellales</taxon>
        <taxon>Mycosphaerellaceae</taxon>
        <taxon>Cercospora</taxon>
    </lineage>
</organism>
<feature type="region of interest" description="Disordered" evidence="1">
    <location>
        <begin position="180"/>
        <end position="200"/>
    </location>
</feature>
<dbReference type="EMBL" id="BOLY01000003">
    <property type="protein sequence ID" value="GIZ41190.1"/>
    <property type="molecule type" value="Genomic_DNA"/>
</dbReference>
<feature type="compositionally biased region" description="Low complexity" evidence="1">
    <location>
        <begin position="180"/>
        <end position="189"/>
    </location>
</feature>
<dbReference type="RefSeq" id="XP_044655677.1">
    <property type="nucleotide sequence ID" value="XM_044799742.1"/>
</dbReference>
<comment type="caution">
    <text evidence="2">The sequence shown here is derived from an EMBL/GenBank/DDBJ whole genome shotgun (WGS) entry which is preliminary data.</text>
</comment>
<dbReference type="AlphaFoldDB" id="A0A9P3FG78"/>
<feature type="compositionally biased region" description="Basic and acidic residues" evidence="1">
    <location>
        <begin position="191"/>
        <end position="200"/>
    </location>
</feature>
<reference evidence="2 3" key="1">
    <citation type="submission" date="2021-01" db="EMBL/GenBank/DDBJ databases">
        <title>Cercospora kikuchii MAFF 305040 whole genome shotgun sequence.</title>
        <authorList>
            <person name="Kashiwa T."/>
            <person name="Suzuki T."/>
        </authorList>
    </citation>
    <scope>NUCLEOTIDE SEQUENCE [LARGE SCALE GENOMIC DNA]</scope>
    <source>
        <strain evidence="2 3">MAFF 305040</strain>
    </source>
</reference>
<proteinExistence type="predicted"/>
<evidence type="ECO:0000313" key="2">
    <source>
        <dbReference type="EMBL" id="GIZ41190.1"/>
    </source>
</evidence>
<dbReference type="Proteomes" id="UP000825890">
    <property type="component" value="Unassembled WGS sequence"/>
</dbReference>
<evidence type="ECO:0000313" key="3">
    <source>
        <dbReference type="Proteomes" id="UP000825890"/>
    </source>
</evidence>
<keyword evidence="3" id="KW-1185">Reference proteome</keyword>